<dbReference type="RefSeq" id="WP_073156669.1">
    <property type="nucleotide sequence ID" value="NZ_FNBJ01000020.1"/>
</dbReference>
<dbReference type="GO" id="GO:0008106">
    <property type="term" value="F:alcohol dehydrogenase (NADP+) activity"/>
    <property type="evidence" value="ECO:0007669"/>
    <property type="project" value="TreeGrafter"/>
</dbReference>
<dbReference type="EMBL" id="FOHG01000020">
    <property type="protein sequence ID" value="SET05028.1"/>
    <property type="molecule type" value="Genomic_DNA"/>
</dbReference>
<dbReference type="InterPro" id="IPR056798">
    <property type="entry name" value="ADH_Fe_C"/>
</dbReference>
<dbReference type="CDD" id="cd08187">
    <property type="entry name" value="BDH"/>
    <property type="match status" value="1"/>
</dbReference>
<evidence type="ECO:0000313" key="5">
    <source>
        <dbReference type="EMBL" id="SET05028.1"/>
    </source>
</evidence>
<dbReference type="Proteomes" id="UP000199519">
    <property type="component" value="Unassembled WGS sequence"/>
</dbReference>
<evidence type="ECO:0000259" key="2">
    <source>
        <dbReference type="Pfam" id="PF00465"/>
    </source>
</evidence>
<proteinExistence type="predicted"/>
<evidence type="ECO:0000313" key="6">
    <source>
        <dbReference type="Proteomes" id="UP000198612"/>
    </source>
</evidence>
<reference evidence="6 7" key="1">
    <citation type="submission" date="2016-10" db="EMBL/GenBank/DDBJ databases">
        <authorList>
            <person name="Varghese N."/>
            <person name="Submissions S."/>
        </authorList>
    </citation>
    <scope>NUCLEOTIDE SEQUENCE [LARGE SCALE GENOMIC DNA]</scope>
    <source>
        <strain evidence="4 7">WG2</strain>
        <strain evidence="5 6">WG5</strain>
    </source>
</reference>
<dbReference type="Pfam" id="PF25137">
    <property type="entry name" value="ADH_Fe_C"/>
    <property type="match status" value="1"/>
</dbReference>
<accession>A0A1M7IFR5</accession>
<dbReference type="PANTHER" id="PTHR43633:SF1">
    <property type="entry name" value="ALCOHOL DEHYDROGENASE YQHD"/>
    <property type="match status" value="1"/>
</dbReference>
<evidence type="ECO:0000256" key="1">
    <source>
        <dbReference type="ARBA" id="ARBA00023002"/>
    </source>
</evidence>
<sequence length="388" mass="43040">MQNFTYQNTTKIVFGKGTEEEVGEYTAKHGSKVLLHYGGGSIKKYGTYDKVVKSLEKAGIEYVELGGVEPNPKLSLVHKGIELAKEESVDFILAVGGGSVIDSAKAIAVGYFYDGDVWDFYYNNVEITEALPVGVVLTIPAAGSESSTSSVVTKMDGMYKRSIGTELIRPKFAIMNPEITFTLPDYQTACGAVDIMAHIMERYFTNTDNVEYTDRLSEASLKTIINNTPKVLEDNEDYAARAEIMWVGSNAHNGLLGTGREEDWSSHGMEHELSGIYDVAHGAGLAVVFPAWMEYVYQHDLERFAQFAHRVWDVDPDFKDLEWTAQQGIKKTKEFFSDIGMPVTLAELDIPADRLEEMAEKATENGPIGSFVELDTEDVLKIYKSALK</sequence>
<dbReference type="OrthoDB" id="9801156at2"/>
<dbReference type="STRING" id="54121.SAMN04515653_102141"/>
<protein>
    <submittedName>
        <fullName evidence="5">Iron-containing alcohol dehydrogenase</fullName>
    </submittedName>
</protein>
<name>A0A1M7IFR5_9FIRM</name>
<dbReference type="Gene3D" id="1.20.1090.10">
    <property type="entry name" value="Dehydroquinate synthase-like - alpha domain"/>
    <property type="match status" value="1"/>
</dbReference>
<dbReference type="InterPro" id="IPR001670">
    <property type="entry name" value="ADH_Fe/GldA"/>
</dbReference>
<dbReference type="AlphaFoldDB" id="A0A1M7IFR5"/>
<dbReference type="FunFam" id="3.40.50.1970:FF:000003">
    <property type="entry name" value="Alcohol dehydrogenase, iron-containing"/>
    <property type="match status" value="1"/>
</dbReference>
<dbReference type="Pfam" id="PF00465">
    <property type="entry name" value="Fe-ADH"/>
    <property type="match status" value="1"/>
</dbReference>
<evidence type="ECO:0000259" key="3">
    <source>
        <dbReference type="Pfam" id="PF25137"/>
    </source>
</evidence>
<dbReference type="InterPro" id="IPR018211">
    <property type="entry name" value="ADH_Fe_CS"/>
</dbReference>
<dbReference type="Proteomes" id="UP000198612">
    <property type="component" value="Unassembled WGS sequence"/>
</dbReference>
<gene>
    <name evidence="4" type="ORF">SAMN04488598_12034</name>
    <name evidence="5" type="ORF">SAMN04515652_12034</name>
</gene>
<dbReference type="GO" id="GO:0046872">
    <property type="term" value="F:metal ion binding"/>
    <property type="evidence" value="ECO:0007669"/>
    <property type="project" value="InterPro"/>
</dbReference>
<dbReference type="Gene3D" id="3.40.50.1970">
    <property type="match status" value="1"/>
</dbReference>
<evidence type="ECO:0000313" key="4">
    <source>
        <dbReference type="EMBL" id="SDF70248.1"/>
    </source>
</evidence>
<organism evidence="5 6">
    <name type="scientific">Halanaerobium congolense</name>
    <dbReference type="NCBI Taxonomy" id="54121"/>
    <lineage>
        <taxon>Bacteria</taxon>
        <taxon>Bacillati</taxon>
        <taxon>Bacillota</taxon>
        <taxon>Clostridia</taxon>
        <taxon>Halanaerobiales</taxon>
        <taxon>Halanaerobiaceae</taxon>
        <taxon>Halanaerobium</taxon>
    </lineage>
</organism>
<dbReference type="InterPro" id="IPR044731">
    <property type="entry name" value="BDH-like"/>
</dbReference>
<dbReference type="GO" id="GO:1990002">
    <property type="term" value="F:methylglyoxal reductase (NADPH) (acetol producing) activity"/>
    <property type="evidence" value="ECO:0007669"/>
    <property type="project" value="TreeGrafter"/>
</dbReference>
<dbReference type="PROSITE" id="PS00060">
    <property type="entry name" value="ADH_IRON_2"/>
    <property type="match status" value="1"/>
</dbReference>
<keyword evidence="1" id="KW-0560">Oxidoreductase</keyword>
<dbReference type="GO" id="GO:1990362">
    <property type="term" value="F:butanol dehydrogenase (NAD+) activity"/>
    <property type="evidence" value="ECO:0007669"/>
    <property type="project" value="InterPro"/>
</dbReference>
<feature type="domain" description="Fe-containing alcohol dehydrogenase-like C-terminal" evidence="3">
    <location>
        <begin position="188"/>
        <end position="387"/>
    </location>
</feature>
<feature type="domain" description="Alcohol dehydrogenase iron-type/glycerol dehydrogenase GldA" evidence="2">
    <location>
        <begin position="10"/>
        <end position="177"/>
    </location>
</feature>
<dbReference type="EMBL" id="FNBJ01000020">
    <property type="protein sequence ID" value="SDF70248.1"/>
    <property type="molecule type" value="Genomic_DNA"/>
</dbReference>
<evidence type="ECO:0000313" key="7">
    <source>
        <dbReference type="Proteomes" id="UP000199519"/>
    </source>
</evidence>
<dbReference type="SUPFAM" id="SSF56796">
    <property type="entry name" value="Dehydroquinate synthase-like"/>
    <property type="match status" value="1"/>
</dbReference>
<keyword evidence="7" id="KW-1185">Reference proteome</keyword>
<dbReference type="GO" id="GO:0005829">
    <property type="term" value="C:cytosol"/>
    <property type="evidence" value="ECO:0007669"/>
    <property type="project" value="TreeGrafter"/>
</dbReference>
<dbReference type="PANTHER" id="PTHR43633">
    <property type="entry name" value="ALCOHOL DEHYDROGENASE YQHD"/>
    <property type="match status" value="1"/>
</dbReference>